<reference evidence="1 2" key="1">
    <citation type="submission" date="2024-06" db="EMBL/GenBank/DDBJ databases">
        <title>The Natural Products Discovery Center: Release of the First 8490 Sequenced Strains for Exploring Actinobacteria Biosynthetic Diversity.</title>
        <authorList>
            <person name="Kalkreuter E."/>
            <person name="Kautsar S.A."/>
            <person name="Yang D."/>
            <person name="Bader C.D."/>
            <person name="Teijaro C.N."/>
            <person name="Fluegel L."/>
            <person name="Davis C.M."/>
            <person name="Simpson J.R."/>
            <person name="Lauterbach L."/>
            <person name="Steele A.D."/>
            <person name="Gui C."/>
            <person name="Meng S."/>
            <person name="Li G."/>
            <person name="Viehrig K."/>
            <person name="Ye F."/>
            <person name="Su P."/>
            <person name="Kiefer A.F."/>
            <person name="Nichols A."/>
            <person name="Cepeda A.J."/>
            <person name="Yan W."/>
            <person name="Fan B."/>
            <person name="Jiang Y."/>
            <person name="Adhikari A."/>
            <person name="Zheng C.-J."/>
            <person name="Schuster L."/>
            <person name="Cowan T.M."/>
            <person name="Smanski M.J."/>
            <person name="Chevrette M.G."/>
            <person name="De Carvalho L.P.S."/>
            <person name="Shen B."/>
        </authorList>
    </citation>
    <scope>NUCLEOTIDE SEQUENCE [LARGE SCALE GENOMIC DNA]</scope>
    <source>
        <strain evidence="1 2">NPDC019583</strain>
    </source>
</reference>
<evidence type="ECO:0000313" key="1">
    <source>
        <dbReference type="EMBL" id="MEU2264977.1"/>
    </source>
</evidence>
<gene>
    <name evidence="1" type="ORF">ABZ568_00685</name>
</gene>
<organism evidence="1 2">
    <name type="scientific">Streptomyces olindensis</name>
    <dbReference type="NCBI Taxonomy" id="358823"/>
    <lineage>
        <taxon>Bacteria</taxon>
        <taxon>Bacillati</taxon>
        <taxon>Actinomycetota</taxon>
        <taxon>Actinomycetes</taxon>
        <taxon>Kitasatosporales</taxon>
        <taxon>Streptomycetaceae</taxon>
        <taxon>Streptomyces</taxon>
    </lineage>
</organism>
<proteinExistence type="predicted"/>
<accession>A0ABV2XLU3</accession>
<comment type="caution">
    <text evidence="1">The sequence shown here is derived from an EMBL/GenBank/DDBJ whole genome shotgun (WGS) entry which is preliminary data.</text>
</comment>
<protein>
    <submittedName>
        <fullName evidence="1">Uncharacterized protein</fullName>
    </submittedName>
</protein>
<dbReference type="EMBL" id="JBEYBN010000001">
    <property type="protein sequence ID" value="MEU2264977.1"/>
    <property type="molecule type" value="Genomic_DNA"/>
</dbReference>
<dbReference type="RefSeq" id="WP_359784348.1">
    <property type="nucleotide sequence ID" value="NZ_JBEYBN010000001.1"/>
</dbReference>
<sequence>MENTDIIQKIQEGDVFLLTREEMALLLPWLRNTLTTQERKDENADLCQLFSRIMRLSNRLYGTESFNRDTCICNG</sequence>
<keyword evidence="2" id="KW-1185">Reference proteome</keyword>
<evidence type="ECO:0000313" key="2">
    <source>
        <dbReference type="Proteomes" id="UP001550603"/>
    </source>
</evidence>
<name>A0ABV2XLU3_9ACTN</name>
<dbReference type="Proteomes" id="UP001550603">
    <property type="component" value="Unassembled WGS sequence"/>
</dbReference>